<keyword evidence="8" id="KW-0067">ATP-binding</keyword>
<evidence type="ECO:0000256" key="7">
    <source>
        <dbReference type="ARBA" id="ARBA00022741"/>
    </source>
</evidence>
<dbReference type="Pfam" id="PF02367">
    <property type="entry name" value="TsaE"/>
    <property type="match status" value="1"/>
</dbReference>
<dbReference type="Proteomes" id="UP000610760">
    <property type="component" value="Unassembled WGS sequence"/>
</dbReference>
<keyword evidence="6" id="KW-0479">Metal-binding</keyword>
<dbReference type="GO" id="GO:0002949">
    <property type="term" value="P:tRNA threonylcarbamoyladenosine modification"/>
    <property type="evidence" value="ECO:0007669"/>
    <property type="project" value="InterPro"/>
</dbReference>
<evidence type="ECO:0000256" key="9">
    <source>
        <dbReference type="ARBA" id="ARBA00022842"/>
    </source>
</evidence>
<reference evidence="11" key="1">
    <citation type="submission" date="2020-08" db="EMBL/GenBank/DDBJ databases">
        <title>Genome public.</title>
        <authorList>
            <person name="Liu C."/>
            <person name="Sun Q."/>
        </authorList>
    </citation>
    <scope>NUCLEOTIDE SEQUENCE</scope>
    <source>
        <strain evidence="11">NSJ-33</strain>
    </source>
</reference>
<dbReference type="NCBIfam" id="TIGR00150">
    <property type="entry name" value="T6A_YjeE"/>
    <property type="match status" value="1"/>
</dbReference>
<evidence type="ECO:0000256" key="5">
    <source>
        <dbReference type="ARBA" id="ARBA00022694"/>
    </source>
</evidence>
<evidence type="ECO:0000313" key="11">
    <source>
        <dbReference type="EMBL" id="MBC8560211.1"/>
    </source>
</evidence>
<protein>
    <recommendedName>
        <fullName evidence="3">tRNA threonylcarbamoyladenosine biosynthesis protein TsaE</fullName>
    </recommendedName>
    <alternativeName>
        <fullName evidence="10">t(6)A37 threonylcarbamoyladenosine biosynthesis protein TsaE</fullName>
    </alternativeName>
</protein>
<evidence type="ECO:0000256" key="4">
    <source>
        <dbReference type="ARBA" id="ARBA00022490"/>
    </source>
</evidence>
<dbReference type="GO" id="GO:0005737">
    <property type="term" value="C:cytoplasm"/>
    <property type="evidence" value="ECO:0007669"/>
    <property type="project" value="UniProtKB-SubCell"/>
</dbReference>
<dbReference type="PANTHER" id="PTHR33540">
    <property type="entry name" value="TRNA THREONYLCARBAMOYLADENOSINE BIOSYNTHESIS PROTEIN TSAE"/>
    <property type="match status" value="1"/>
</dbReference>
<evidence type="ECO:0000256" key="2">
    <source>
        <dbReference type="ARBA" id="ARBA00007599"/>
    </source>
</evidence>
<accession>A0A926E2Q6</accession>
<dbReference type="SUPFAM" id="SSF52540">
    <property type="entry name" value="P-loop containing nucleoside triphosphate hydrolases"/>
    <property type="match status" value="1"/>
</dbReference>
<comment type="caution">
    <text evidence="11">The sequence shown here is derived from an EMBL/GenBank/DDBJ whole genome shotgun (WGS) entry which is preliminary data.</text>
</comment>
<dbReference type="AlphaFoldDB" id="A0A926E2Q6"/>
<evidence type="ECO:0000256" key="10">
    <source>
        <dbReference type="ARBA" id="ARBA00032441"/>
    </source>
</evidence>
<evidence type="ECO:0000256" key="8">
    <source>
        <dbReference type="ARBA" id="ARBA00022840"/>
    </source>
</evidence>
<sequence length="141" mass="15541">MIRFTSHSPKETETFAAELALRLRPGDVLAFQGGLGAGKTAFVRGLARTLSPDAQVSSPTFALVNDYGGDIPFYHFDMYRITSMDDLYSTGFFDYLDMGGILAIEWSENIQFALPSDTITVSIEPIGEEERNITVTGGERF</sequence>
<evidence type="ECO:0000256" key="3">
    <source>
        <dbReference type="ARBA" id="ARBA00019010"/>
    </source>
</evidence>
<proteinExistence type="inferred from homology"/>
<dbReference type="GO" id="GO:0046872">
    <property type="term" value="F:metal ion binding"/>
    <property type="evidence" value="ECO:0007669"/>
    <property type="project" value="UniProtKB-KW"/>
</dbReference>
<evidence type="ECO:0000313" key="12">
    <source>
        <dbReference type="Proteomes" id="UP000610760"/>
    </source>
</evidence>
<comment type="similarity">
    <text evidence="2">Belongs to the TsaE family.</text>
</comment>
<dbReference type="GO" id="GO:0005524">
    <property type="term" value="F:ATP binding"/>
    <property type="evidence" value="ECO:0007669"/>
    <property type="project" value="UniProtKB-KW"/>
</dbReference>
<dbReference type="InterPro" id="IPR027417">
    <property type="entry name" value="P-loop_NTPase"/>
</dbReference>
<dbReference type="EMBL" id="JACRSV010000002">
    <property type="protein sequence ID" value="MBC8560211.1"/>
    <property type="molecule type" value="Genomic_DNA"/>
</dbReference>
<evidence type="ECO:0000256" key="6">
    <source>
        <dbReference type="ARBA" id="ARBA00022723"/>
    </source>
</evidence>
<dbReference type="InterPro" id="IPR003442">
    <property type="entry name" value="T6A_TsaE"/>
</dbReference>
<organism evidence="11 12">
    <name type="scientific">Fumia xinanensis</name>
    <dbReference type="NCBI Taxonomy" id="2763659"/>
    <lineage>
        <taxon>Bacteria</taxon>
        <taxon>Bacillati</taxon>
        <taxon>Bacillota</taxon>
        <taxon>Clostridia</taxon>
        <taxon>Eubacteriales</taxon>
        <taxon>Oscillospiraceae</taxon>
        <taxon>Fumia</taxon>
    </lineage>
</organism>
<keyword evidence="12" id="KW-1185">Reference proteome</keyword>
<dbReference type="Gene3D" id="3.40.50.300">
    <property type="entry name" value="P-loop containing nucleotide triphosphate hydrolases"/>
    <property type="match status" value="1"/>
</dbReference>
<gene>
    <name evidence="11" type="primary">tsaE</name>
    <name evidence="11" type="ORF">H8710_09040</name>
</gene>
<keyword evidence="5" id="KW-0819">tRNA processing</keyword>
<dbReference type="PANTHER" id="PTHR33540:SF2">
    <property type="entry name" value="TRNA THREONYLCARBAMOYLADENOSINE BIOSYNTHESIS PROTEIN TSAE"/>
    <property type="match status" value="1"/>
</dbReference>
<keyword evidence="9" id="KW-0460">Magnesium</keyword>
<keyword evidence="4" id="KW-0963">Cytoplasm</keyword>
<name>A0A926E2Q6_9FIRM</name>
<comment type="subcellular location">
    <subcellularLocation>
        <location evidence="1">Cytoplasm</location>
    </subcellularLocation>
</comment>
<dbReference type="RefSeq" id="WP_249295189.1">
    <property type="nucleotide sequence ID" value="NZ_JACRSV010000002.1"/>
</dbReference>
<keyword evidence="7" id="KW-0547">Nucleotide-binding</keyword>
<evidence type="ECO:0000256" key="1">
    <source>
        <dbReference type="ARBA" id="ARBA00004496"/>
    </source>
</evidence>